<dbReference type="NCBIfam" id="TIGR01572">
    <property type="entry name" value="A_thl_para_3677"/>
    <property type="match status" value="1"/>
</dbReference>
<organism evidence="1 2">
    <name type="scientific">Microthlaspi erraticum</name>
    <dbReference type="NCBI Taxonomy" id="1685480"/>
    <lineage>
        <taxon>Eukaryota</taxon>
        <taxon>Viridiplantae</taxon>
        <taxon>Streptophyta</taxon>
        <taxon>Embryophyta</taxon>
        <taxon>Tracheophyta</taxon>
        <taxon>Spermatophyta</taxon>
        <taxon>Magnoliopsida</taxon>
        <taxon>eudicotyledons</taxon>
        <taxon>Gunneridae</taxon>
        <taxon>Pentapetalae</taxon>
        <taxon>rosids</taxon>
        <taxon>malvids</taxon>
        <taxon>Brassicales</taxon>
        <taxon>Brassicaceae</taxon>
        <taxon>Coluteocarpeae</taxon>
        <taxon>Microthlaspi</taxon>
    </lineage>
</organism>
<evidence type="ECO:0000313" key="2">
    <source>
        <dbReference type="Proteomes" id="UP000467841"/>
    </source>
</evidence>
<comment type="caution">
    <text evidence="1">The sequence shown here is derived from an EMBL/GenBank/DDBJ whole genome shotgun (WGS) entry which is preliminary data.</text>
</comment>
<dbReference type="Proteomes" id="UP000467841">
    <property type="component" value="Unassembled WGS sequence"/>
</dbReference>
<dbReference type="PANTHER" id="PTHR31260:SF74">
    <property type="entry name" value="(RAPE) HYPOTHETICAL PROTEIN"/>
    <property type="match status" value="1"/>
</dbReference>
<keyword evidence="2" id="KW-1185">Reference proteome</keyword>
<dbReference type="AlphaFoldDB" id="A0A6D2KAJ6"/>
<reference evidence="1" key="1">
    <citation type="submission" date="2020-01" db="EMBL/GenBank/DDBJ databases">
        <authorList>
            <person name="Mishra B."/>
        </authorList>
    </citation>
    <scope>NUCLEOTIDE SEQUENCE [LARGE SCALE GENOMIC DNA]</scope>
</reference>
<dbReference type="InterPro" id="IPR006462">
    <property type="entry name" value="MS5"/>
</dbReference>
<evidence type="ECO:0000313" key="1">
    <source>
        <dbReference type="EMBL" id="CAA7048831.1"/>
    </source>
</evidence>
<gene>
    <name evidence="1" type="ORF">MERR_LOCUS36066</name>
</gene>
<dbReference type="OrthoDB" id="1030068at2759"/>
<dbReference type="EMBL" id="CACVBM020001396">
    <property type="protein sequence ID" value="CAA7048831.1"/>
    <property type="molecule type" value="Genomic_DNA"/>
</dbReference>
<dbReference type="Pfam" id="PF04776">
    <property type="entry name" value="protein_MS5"/>
    <property type="match status" value="1"/>
</dbReference>
<name>A0A6D2KAJ6_9BRAS</name>
<proteinExistence type="predicted"/>
<protein>
    <submittedName>
        <fullName evidence="1">Uncharacterized protein</fullName>
    </submittedName>
</protein>
<sequence length="325" mass="38091">MAEPESRGPGTRIRNPIAAESVLRYRREKRNPKRKLYGLDDDFDAVNDPYHLMKNHRLSFEFDVEFYLPPYTLVESEWGDSYDIALYSRLGLHCHNIQKGTNFKFVRWEKYRSAYTAYMDYYVTLEAKDTSSDSDISFQTLLRNVPYSNKIIKWMILASRIKCNKAVDDDEWDDTGVDGFYKGPMRKWLSDEDLARDNKKYYVVRSRPLRENTISGQVKESELQENDWLHLFTEIAFYGKTKRTAEAYTPLEMKKVVIETKEGDTTEALKAGNAIYYVSYKCIDDDPSTGWPGDHKAIIRKTMDGKPEHMYLEVTDGTREEEEEE</sequence>
<dbReference type="PANTHER" id="PTHR31260">
    <property type="entry name" value="CYSTATIN/MONELLIN SUPERFAMILY PROTEIN"/>
    <property type="match status" value="1"/>
</dbReference>
<accession>A0A6D2KAJ6</accession>